<dbReference type="RefSeq" id="WP_311985448.1">
    <property type="nucleotide sequence ID" value="NZ_JARQBZ010000020.1"/>
</dbReference>
<keyword evidence="3" id="KW-1133">Transmembrane helix</keyword>
<organism evidence="4 5">
    <name type="scientific">Vagococcus carniphilus</name>
    <dbReference type="NCBI Taxonomy" id="218144"/>
    <lineage>
        <taxon>Bacteria</taxon>
        <taxon>Bacillati</taxon>
        <taxon>Bacillota</taxon>
        <taxon>Bacilli</taxon>
        <taxon>Lactobacillales</taxon>
        <taxon>Enterococcaceae</taxon>
        <taxon>Vagococcus</taxon>
    </lineage>
</organism>
<proteinExistence type="inferred from homology"/>
<keyword evidence="3" id="KW-0812">Transmembrane</keyword>
<reference evidence="4" key="1">
    <citation type="submission" date="2023-03" db="EMBL/GenBank/DDBJ databases">
        <authorList>
            <person name="Shen W."/>
            <person name="Cai J."/>
        </authorList>
    </citation>
    <scope>NUCLEOTIDE SEQUENCE</scope>
    <source>
        <strain evidence="4">P96-3</strain>
    </source>
</reference>
<dbReference type="PANTHER" id="PTHR43802">
    <property type="entry name" value="ENOYL-COA HYDRATASE"/>
    <property type="match status" value="1"/>
</dbReference>
<comment type="caution">
    <text evidence="4">The sequence shown here is derived from an EMBL/GenBank/DDBJ whole genome shotgun (WGS) entry which is preliminary data.</text>
</comment>
<evidence type="ECO:0000256" key="3">
    <source>
        <dbReference type="SAM" id="Phobius"/>
    </source>
</evidence>
<evidence type="ECO:0000256" key="2">
    <source>
        <dbReference type="RuleBase" id="RU003707"/>
    </source>
</evidence>
<dbReference type="SUPFAM" id="SSF52096">
    <property type="entry name" value="ClpP/crotonase"/>
    <property type="match status" value="1"/>
</dbReference>
<feature type="transmembrane region" description="Helical" evidence="3">
    <location>
        <begin position="102"/>
        <end position="125"/>
    </location>
</feature>
<feature type="transmembrane region" description="Helical" evidence="3">
    <location>
        <begin position="131"/>
        <end position="151"/>
    </location>
</feature>
<dbReference type="PROSITE" id="PS00166">
    <property type="entry name" value="ENOYL_COA_HYDRATASE"/>
    <property type="match status" value="1"/>
</dbReference>
<dbReference type="Proteomes" id="UP001268577">
    <property type="component" value="Unassembled WGS sequence"/>
</dbReference>
<dbReference type="Gene3D" id="1.10.12.10">
    <property type="entry name" value="Lyase 2-enoyl-coa Hydratase, Chain A, domain 2"/>
    <property type="match status" value="1"/>
</dbReference>
<name>A0AAW8UC34_9ENTE</name>
<dbReference type="InterPro" id="IPR029045">
    <property type="entry name" value="ClpP/crotonase-like_dom_sf"/>
</dbReference>
<protein>
    <submittedName>
        <fullName evidence="4">Enoyl-CoA hydratase-related protein</fullName>
    </submittedName>
</protein>
<gene>
    <name evidence="4" type="ORF">P7H70_10775</name>
</gene>
<sequence length="260" mass="27968">MDFQKILYNVQEKIAFITLNTPKNLNSFDDVMLDEIVNALHHADENNEVKVIVLNSSSPAFSGGGDVRAMYEGVKSNNLDFNTSIEKMASVSLTMKQISKPVIASVSGAVAGAGFNVALAADFIIASEDAFFIQSFVNIGLIPDAGGIFLLSRAVGVNKATELVMTGKPVSASQGKELGFVSNIVPTEELEAATNKLAKSLAYGPSLAYAEIKKLVFESDFKGFEEYVKQEVKSQVACSETADFVEGISAFAEKRKPKFN</sequence>
<dbReference type="InterPro" id="IPR014748">
    <property type="entry name" value="Enoyl-CoA_hydra_C"/>
</dbReference>
<dbReference type="AlphaFoldDB" id="A0AAW8UC34"/>
<evidence type="ECO:0000313" key="4">
    <source>
        <dbReference type="EMBL" id="MDT2834518.1"/>
    </source>
</evidence>
<dbReference type="InterPro" id="IPR001753">
    <property type="entry name" value="Enoyl-CoA_hydra/iso"/>
</dbReference>
<dbReference type="EMBL" id="JARQBZ010000020">
    <property type="protein sequence ID" value="MDT2834518.1"/>
    <property type="molecule type" value="Genomic_DNA"/>
</dbReference>
<accession>A0AAW8UC34</accession>
<keyword evidence="3" id="KW-0472">Membrane</keyword>
<dbReference type="CDD" id="cd06558">
    <property type="entry name" value="crotonase-like"/>
    <property type="match status" value="1"/>
</dbReference>
<dbReference type="Gene3D" id="3.90.226.10">
    <property type="entry name" value="2-enoyl-CoA Hydratase, Chain A, domain 1"/>
    <property type="match status" value="1"/>
</dbReference>
<dbReference type="InterPro" id="IPR018376">
    <property type="entry name" value="Enoyl-CoA_hyd/isom_CS"/>
</dbReference>
<evidence type="ECO:0000256" key="1">
    <source>
        <dbReference type="ARBA" id="ARBA00005254"/>
    </source>
</evidence>
<comment type="similarity">
    <text evidence="1 2">Belongs to the enoyl-CoA hydratase/isomerase family.</text>
</comment>
<dbReference type="GO" id="GO:0003824">
    <property type="term" value="F:catalytic activity"/>
    <property type="evidence" value="ECO:0007669"/>
    <property type="project" value="InterPro"/>
</dbReference>
<dbReference type="PANTHER" id="PTHR43802:SF1">
    <property type="entry name" value="IP11341P-RELATED"/>
    <property type="match status" value="1"/>
</dbReference>
<dbReference type="Pfam" id="PF00378">
    <property type="entry name" value="ECH_1"/>
    <property type="match status" value="1"/>
</dbReference>
<evidence type="ECO:0000313" key="5">
    <source>
        <dbReference type="Proteomes" id="UP001268577"/>
    </source>
</evidence>